<dbReference type="AlphaFoldDB" id="A0A1X2EJY9"/>
<accession>A0A1X2EJY9</accession>
<proteinExistence type="predicted"/>
<evidence type="ECO:0000313" key="2">
    <source>
        <dbReference type="Proteomes" id="UP000193090"/>
    </source>
</evidence>
<dbReference type="InterPro" id="IPR011009">
    <property type="entry name" value="Kinase-like_dom_sf"/>
</dbReference>
<evidence type="ECO:0000313" key="1">
    <source>
        <dbReference type="EMBL" id="ORX04678.1"/>
    </source>
</evidence>
<keyword evidence="2" id="KW-1185">Reference proteome</keyword>
<dbReference type="STRING" id="1798.AWC30_09780"/>
<dbReference type="SUPFAM" id="SSF56112">
    <property type="entry name" value="Protein kinase-like (PK-like)"/>
    <property type="match status" value="1"/>
</dbReference>
<protein>
    <recommendedName>
        <fullName evidence="3">Protein kinase domain-containing protein</fullName>
    </recommendedName>
</protein>
<dbReference type="EMBL" id="LQPZ01000022">
    <property type="protein sequence ID" value="ORX04678.1"/>
    <property type="molecule type" value="Genomic_DNA"/>
</dbReference>
<organism evidence="1 2">
    <name type="scientific">Mycolicibacillus trivialis</name>
    <dbReference type="NCBI Taxonomy" id="1798"/>
    <lineage>
        <taxon>Bacteria</taxon>
        <taxon>Bacillati</taxon>
        <taxon>Actinomycetota</taxon>
        <taxon>Actinomycetes</taxon>
        <taxon>Mycobacteriales</taxon>
        <taxon>Mycobacteriaceae</taxon>
        <taxon>Mycolicibacillus</taxon>
    </lineage>
</organism>
<comment type="caution">
    <text evidence="1">The sequence shown here is derived from an EMBL/GenBank/DDBJ whole genome shotgun (WGS) entry which is preliminary data.</text>
</comment>
<dbReference type="Gene3D" id="3.30.200.20">
    <property type="entry name" value="Phosphorylase Kinase, domain 1"/>
    <property type="match status" value="1"/>
</dbReference>
<evidence type="ECO:0008006" key="3">
    <source>
        <dbReference type="Google" id="ProtNLM"/>
    </source>
</evidence>
<reference evidence="1 2" key="1">
    <citation type="submission" date="2016-01" db="EMBL/GenBank/DDBJ databases">
        <title>The new phylogeny of the genus Mycobacterium.</title>
        <authorList>
            <person name="Tarcisio F."/>
            <person name="Conor M."/>
            <person name="Antonella G."/>
            <person name="Elisabetta G."/>
            <person name="Giulia F.S."/>
            <person name="Sara T."/>
            <person name="Anna F."/>
            <person name="Clotilde B."/>
            <person name="Roberto B."/>
            <person name="Veronica D.S."/>
            <person name="Fabio R."/>
            <person name="Monica P."/>
            <person name="Olivier J."/>
            <person name="Enrico T."/>
            <person name="Nicola S."/>
        </authorList>
    </citation>
    <scope>NUCLEOTIDE SEQUENCE [LARGE SCALE GENOMIC DNA]</scope>
    <source>
        <strain evidence="1 2">DSM 44153</strain>
    </source>
</reference>
<sequence length="84" mass="9443">MEFTEVAGFRVVRQLGAGGMGQVFLVQHPRLPRYDALKLLDAGVSRNDDFKARFQHEADLLAQLSLDPRTNWLVVGCRDEESAL</sequence>
<gene>
    <name evidence="1" type="ORF">AWC30_09780</name>
</gene>
<name>A0A1X2EJY9_9MYCO</name>
<dbReference type="Proteomes" id="UP000193090">
    <property type="component" value="Unassembled WGS sequence"/>
</dbReference>